<dbReference type="RefSeq" id="WP_077692903.1">
    <property type="nucleotide sequence ID" value="NZ_MCOK01000001.1"/>
</dbReference>
<dbReference type="AlphaFoldDB" id="A0A1V3C733"/>
<gene>
    <name evidence="2" type="ORF">NOSIN_23670</name>
</gene>
<protein>
    <submittedName>
        <fullName evidence="2">GNAT family N-acetyltransferase</fullName>
    </submittedName>
</protein>
<dbReference type="EMBL" id="MCOK01000001">
    <property type="protein sequence ID" value="OOC56458.1"/>
    <property type="molecule type" value="Genomic_DNA"/>
</dbReference>
<keyword evidence="2" id="KW-0808">Transferase</keyword>
<dbReference type="Pfam" id="PF00583">
    <property type="entry name" value="Acetyltransf_1"/>
    <property type="match status" value="1"/>
</dbReference>
<dbReference type="Gene3D" id="3.40.630.30">
    <property type="match status" value="1"/>
</dbReference>
<dbReference type="STRING" id="501010.NOSIN_23670"/>
<dbReference type="GO" id="GO:0016747">
    <property type="term" value="F:acyltransferase activity, transferring groups other than amino-acyl groups"/>
    <property type="evidence" value="ECO:0007669"/>
    <property type="project" value="InterPro"/>
</dbReference>
<organism evidence="2 3">
    <name type="scientific">Nocardiopsis sinuspersici</name>
    <dbReference type="NCBI Taxonomy" id="501010"/>
    <lineage>
        <taxon>Bacteria</taxon>
        <taxon>Bacillati</taxon>
        <taxon>Actinomycetota</taxon>
        <taxon>Actinomycetes</taxon>
        <taxon>Streptosporangiales</taxon>
        <taxon>Nocardiopsidaceae</taxon>
        <taxon>Nocardiopsis</taxon>
    </lineage>
</organism>
<name>A0A1V3C733_9ACTN</name>
<dbReference type="PROSITE" id="PS51186">
    <property type="entry name" value="GNAT"/>
    <property type="match status" value="1"/>
</dbReference>
<keyword evidence="3" id="KW-1185">Reference proteome</keyword>
<reference evidence="3" key="1">
    <citation type="submission" date="2016-08" db="EMBL/GenBank/DDBJ databases">
        <authorList>
            <person name="Tokovenko B."/>
            <person name="Kalinowski J."/>
        </authorList>
    </citation>
    <scope>NUCLEOTIDE SEQUENCE [LARGE SCALE GENOMIC DNA]</scope>
    <source>
        <strain evidence="3">UTMC102</strain>
    </source>
</reference>
<sequence length="191" mass="21621">MSEPLMWLRGDKAGIGPLRADLAEEYWRWEQSIPTIVGYNRQTPQPMETTREILVEGYGRASDRELRFTFYDLSGDEPSPVGLAQVYVDPMRRNGEYVVAMGESRGKGVGSEATRLVLDYAFHVTNLRCVYLTVIEPNAGAIRAYEKAGFKRQGIRRNSNQWLGETVNDVLMDAVPEDVPWKSLVKAQFTT</sequence>
<dbReference type="OrthoDB" id="9814648at2"/>
<dbReference type="Proteomes" id="UP000189004">
    <property type="component" value="Unassembled WGS sequence"/>
</dbReference>
<comment type="caution">
    <text evidence="2">The sequence shown here is derived from an EMBL/GenBank/DDBJ whole genome shotgun (WGS) entry which is preliminary data.</text>
</comment>
<proteinExistence type="predicted"/>
<dbReference type="PANTHER" id="PTHR43415:SF3">
    <property type="entry name" value="GNAT-FAMILY ACETYLTRANSFERASE"/>
    <property type="match status" value="1"/>
</dbReference>
<evidence type="ECO:0000313" key="2">
    <source>
        <dbReference type="EMBL" id="OOC56458.1"/>
    </source>
</evidence>
<dbReference type="SUPFAM" id="SSF55729">
    <property type="entry name" value="Acyl-CoA N-acyltransferases (Nat)"/>
    <property type="match status" value="1"/>
</dbReference>
<feature type="domain" description="N-acetyltransferase" evidence="1">
    <location>
        <begin position="24"/>
        <end position="173"/>
    </location>
</feature>
<dbReference type="InterPro" id="IPR016181">
    <property type="entry name" value="Acyl_CoA_acyltransferase"/>
</dbReference>
<dbReference type="InterPro" id="IPR000182">
    <property type="entry name" value="GNAT_dom"/>
</dbReference>
<accession>A0A1V3C733</accession>
<dbReference type="PANTHER" id="PTHR43415">
    <property type="entry name" value="SPERMIDINE N(1)-ACETYLTRANSFERASE"/>
    <property type="match status" value="1"/>
</dbReference>
<evidence type="ECO:0000259" key="1">
    <source>
        <dbReference type="PROSITE" id="PS51186"/>
    </source>
</evidence>
<evidence type="ECO:0000313" key="3">
    <source>
        <dbReference type="Proteomes" id="UP000189004"/>
    </source>
</evidence>